<evidence type="ECO:0000313" key="7">
    <source>
        <dbReference type="EMBL" id="RVT99227.1"/>
    </source>
</evidence>
<dbReference type="PANTHER" id="PTHR30136">
    <property type="entry name" value="HELIX-TURN-HELIX TRANSCRIPTIONAL REGULATOR, ICLR FAMILY"/>
    <property type="match status" value="1"/>
</dbReference>
<dbReference type="Pfam" id="PF09339">
    <property type="entry name" value="HTH_IclR"/>
    <property type="match status" value="1"/>
</dbReference>
<dbReference type="SUPFAM" id="SSF46785">
    <property type="entry name" value="Winged helix' DNA-binding domain"/>
    <property type="match status" value="1"/>
</dbReference>
<organism evidence="7 8">
    <name type="scientific">Rhodovarius crocodyli</name>
    <dbReference type="NCBI Taxonomy" id="1979269"/>
    <lineage>
        <taxon>Bacteria</taxon>
        <taxon>Pseudomonadati</taxon>
        <taxon>Pseudomonadota</taxon>
        <taxon>Alphaproteobacteria</taxon>
        <taxon>Acetobacterales</taxon>
        <taxon>Roseomonadaceae</taxon>
        <taxon>Rhodovarius</taxon>
    </lineage>
</organism>
<comment type="caution">
    <text evidence="7">The sequence shown here is derived from an EMBL/GenBank/DDBJ whole genome shotgun (WGS) entry which is preliminary data.</text>
</comment>
<dbReference type="PROSITE" id="PS51078">
    <property type="entry name" value="ICLR_ED"/>
    <property type="match status" value="1"/>
</dbReference>
<keyword evidence="8" id="KW-1185">Reference proteome</keyword>
<accession>A0A437MNL6</accession>
<dbReference type="InterPro" id="IPR029016">
    <property type="entry name" value="GAF-like_dom_sf"/>
</dbReference>
<feature type="compositionally biased region" description="Polar residues" evidence="4">
    <location>
        <begin position="27"/>
        <end position="40"/>
    </location>
</feature>
<gene>
    <name evidence="7" type="ORF">EOD42_03765</name>
</gene>
<dbReference type="AlphaFoldDB" id="A0A437MNL6"/>
<keyword evidence="1" id="KW-0805">Transcription regulation</keyword>
<dbReference type="GO" id="GO:0003677">
    <property type="term" value="F:DNA binding"/>
    <property type="evidence" value="ECO:0007669"/>
    <property type="project" value="UniProtKB-KW"/>
</dbReference>
<evidence type="ECO:0000259" key="6">
    <source>
        <dbReference type="PROSITE" id="PS51078"/>
    </source>
</evidence>
<feature type="domain" description="IclR-ED" evidence="6">
    <location>
        <begin position="97"/>
        <end position="286"/>
    </location>
</feature>
<proteinExistence type="predicted"/>
<dbReference type="Gene3D" id="3.30.450.40">
    <property type="match status" value="1"/>
</dbReference>
<dbReference type="PANTHER" id="PTHR30136:SF24">
    <property type="entry name" value="HTH-TYPE TRANSCRIPTIONAL REPRESSOR ALLR"/>
    <property type="match status" value="1"/>
</dbReference>
<dbReference type="SMART" id="SM00346">
    <property type="entry name" value="HTH_ICLR"/>
    <property type="match status" value="1"/>
</dbReference>
<dbReference type="InterPro" id="IPR036390">
    <property type="entry name" value="WH_DNA-bd_sf"/>
</dbReference>
<evidence type="ECO:0000313" key="8">
    <source>
        <dbReference type="Proteomes" id="UP000282957"/>
    </source>
</evidence>
<keyword evidence="3" id="KW-0804">Transcription</keyword>
<reference evidence="7 8" key="1">
    <citation type="submission" date="2019-01" db="EMBL/GenBank/DDBJ databases">
        <authorList>
            <person name="Chen W.-M."/>
        </authorList>
    </citation>
    <scope>NUCLEOTIDE SEQUENCE [LARGE SCALE GENOMIC DNA]</scope>
    <source>
        <strain evidence="7 8">CCP-6</strain>
    </source>
</reference>
<protein>
    <submittedName>
        <fullName evidence="7">IclR family transcriptional regulator</fullName>
    </submittedName>
</protein>
<feature type="region of interest" description="Disordered" evidence="4">
    <location>
        <begin position="1"/>
        <end position="40"/>
    </location>
</feature>
<dbReference type="Pfam" id="PF01614">
    <property type="entry name" value="IclR_C"/>
    <property type="match status" value="1"/>
</dbReference>
<dbReference type="EMBL" id="SACL01000001">
    <property type="protein sequence ID" value="RVT99227.1"/>
    <property type="molecule type" value="Genomic_DNA"/>
</dbReference>
<dbReference type="PROSITE" id="PS51077">
    <property type="entry name" value="HTH_ICLR"/>
    <property type="match status" value="1"/>
</dbReference>
<dbReference type="GO" id="GO:0045892">
    <property type="term" value="P:negative regulation of DNA-templated transcription"/>
    <property type="evidence" value="ECO:0007669"/>
    <property type="project" value="TreeGrafter"/>
</dbReference>
<dbReference type="SUPFAM" id="SSF55781">
    <property type="entry name" value="GAF domain-like"/>
    <property type="match status" value="1"/>
</dbReference>
<dbReference type="InterPro" id="IPR005471">
    <property type="entry name" value="Tscrpt_reg_IclR_N"/>
</dbReference>
<dbReference type="OrthoDB" id="6057486at2"/>
<dbReference type="InterPro" id="IPR014757">
    <property type="entry name" value="Tscrpt_reg_IclR_C"/>
</dbReference>
<keyword evidence="2" id="KW-0238">DNA-binding</keyword>
<dbReference type="InterPro" id="IPR050707">
    <property type="entry name" value="HTH_MetabolicPath_Reg"/>
</dbReference>
<feature type="domain" description="HTH iclR-type" evidence="5">
    <location>
        <begin position="42"/>
        <end position="103"/>
    </location>
</feature>
<name>A0A437MNL6_9PROT</name>
<evidence type="ECO:0000256" key="3">
    <source>
        <dbReference type="ARBA" id="ARBA00023163"/>
    </source>
</evidence>
<dbReference type="Gene3D" id="1.10.10.10">
    <property type="entry name" value="Winged helix-like DNA-binding domain superfamily/Winged helix DNA-binding domain"/>
    <property type="match status" value="1"/>
</dbReference>
<evidence type="ECO:0000256" key="2">
    <source>
        <dbReference type="ARBA" id="ARBA00023125"/>
    </source>
</evidence>
<dbReference type="Proteomes" id="UP000282957">
    <property type="component" value="Unassembled WGS sequence"/>
</dbReference>
<evidence type="ECO:0000256" key="1">
    <source>
        <dbReference type="ARBA" id="ARBA00023015"/>
    </source>
</evidence>
<evidence type="ECO:0000256" key="4">
    <source>
        <dbReference type="SAM" id="MobiDB-lite"/>
    </source>
</evidence>
<dbReference type="GO" id="GO:0003700">
    <property type="term" value="F:DNA-binding transcription factor activity"/>
    <property type="evidence" value="ECO:0007669"/>
    <property type="project" value="TreeGrafter"/>
</dbReference>
<evidence type="ECO:0000259" key="5">
    <source>
        <dbReference type="PROSITE" id="PS51077"/>
    </source>
</evidence>
<sequence length="288" mass="29785">MERCSSLDNLPMGENGTVPPDDAFPARTSSGQNDRMSDISQNQSLQRGLAILAELSEAAPLGVRDLARRSGLAPAIAQRLINTMAHEGWLEQEEASRRYRLGPKLMAIAARLDVRDRMTEAAAKAFAPMAARGFNSYLGALRGERALYMVTLQSNGPIGIRSAPGDLGWLHSTAMGKCLLAGMSDEAALALLGPGPLHPVTADTLTDPAEVVAQLPGIRAQGYAMIQGENLPGVTSIGAPVKDAAGTTVAAISVAWIPAAAPGQSVQEATDAVLAAARAISGAIGGEG</sequence>
<dbReference type="InterPro" id="IPR036388">
    <property type="entry name" value="WH-like_DNA-bd_sf"/>
</dbReference>